<dbReference type="GO" id="GO:0055052">
    <property type="term" value="C:ATP-binding cassette (ABC) transporter complex, substrate-binding subunit-containing"/>
    <property type="evidence" value="ECO:0007669"/>
    <property type="project" value="TreeGrafter"/>
</dbReference>
<dbReference type="InterPro" id="IPR012340">
    <property type="entry name" value="NA-bd_OB-fold"/>
</dbReference>
<accession>A0A1H8GYJ7</accession>
<evidence type="ECO:0000256" key="6">
    <source>
        <dbReference type="ARBA" id="ARBA00022840"/>
    </source>
</evidence>
<dbReference type="GO" id="GO:0005524">
    <property type="term" value="F:ATP binding"/>
    <property type="evidence" value="ECO:0007669"/>
    <property type="project" value="UniProtKB-KW"/>
</dbReference>
<dbReference type="Gene3D" id="3.40.50.300">
    <property type="entry name" value="P-loop containing nucleotide triphosphate hydrolases"/>
    <property type="match status" value="1"/>
</dbReference>
<dbReference type="Gene3D" id="2.40.50.100">
    <property type="match status" value="1"/>
</dbReference>
<keyword evidence="4" id="KW-0997">Cell inner membrane</keyword>
<name>A0A1H8GYJ7_9RHOB</name>
<dbReference type="SMART" id="SM00382">
    <property type="entry name" value="AAA"/>
    <property type="match status" value="1"/>
</dbReference>
<dbReference type="InterPro" id="IPR027417">
    <property type="entry name" value="P-loop_NTPase"/>
</dbReference>
<comment type="similarity">
    <text evidence="1">Belongs to the ABC transporter superfamily.</text>
</comment>
<evidence type="ECO:0000256" key="7">
    <source>
        <dbReference type="ARBA" id="ARBA00023136"/>
    </source>
</evidence>
<dbReference type="PANTHER" id="PTHR43875">
    <property type="entry name" value="MALTODEXTRIN IMPORT ATP-BINDING PROTEIN MSMX"/>
    <property type="match status" value="1"/>
</dbReference>
<keyword evidence="5" id="KW-0547">Nucleotide-binding</keyword>
<gene>
    <name evidence="9" type="ORF">SAMN04488003_11840</name>
</gene>
<evidence type="ECO:0000259" key="8">
    <source>
        <dbReference type="PROSITE" id="PS50893"/>
    </source>
</evidence>
<dbReference type="FunFam" id="3.40.50.300:FF:000042">
    <property type="entry name" value="Maltose/maltodextrin ABC transporter, ATP-binding protein"/>
    <property type="match status" value="1"/>
</dbReference>
<dbReference type="Proteomes" id="UP000199585">
    <property type="component" value="Unassembled WGS sequence"/>
</dbReference>
<dbReference type="CDD" id="cd03301">
    <property type="entry name" value="ABC_MalK_N"/>
    <property type="match status" value="1"/>
</dbReference>
<dbReference type="NCBIfam" id="NF008653">
    <property type="entry name" value="PRK11650.1"/>
    <property type="match status" value="1"/>
</dbReference>
<dbReference type="RefSeq" id="WP_089904339.1">
    <property type="nucleotide sequence ID" value="NZ_FOCI01000018.1"/>
</dbReference>
<dbReference type="GO" id="GO:1990060">
    <property type="term" value="C:maltose transport complex"/>
    <property type="evidence" value="ECO:0007669"/>
    <property type="project" value="TreeGrafter"/>
</dbReference>
<dbReference type="InterPro" id="IPR003439">
    <property type="entry name" value="ABC_transporter-like_ATP-bd"/>
</dbReference>
<dbReference type="AlphaFoldDB" id="A0A1H8GYJ7"/>
<dbReference type="STRING" id="245187.SAMN04488003_11840"/>
<dbReference type="GO" id="GO:0016887">
    <property type="term" value="F:ATP hydrolysis activity"/>
    <property type="evidence" value="ECO:0007669"/>
    <property type="project" value="InterPro"/>
</dbReference>
<dbReference type="SUPFAM" id="SSF52540">
    <property type="entry name" value="P-loop containing nucleoside triphosphate hydrolases"/>
    <property type="match status" value="1"/>
</dbReference>
<evidence type="ECO:0000256" key="5">
    <source>
        <dbReference type="ARBA" id="ARBA00022741"/>
    </source>
</evidence>
<evidence type="ECO:0000256" key="2">
    <source>
        <dbReference type="ARBA" id="ARBA00022448"/>
    </source>
</evidence>
<dbReference type="InterPro" id="IPR017871">
    <property type="entry name" value="ABC_transporter-like_CS"/>
</dbReference>
<keyword evidence="2" id="KW-0813">Transport</keyword>
<dbReference type="Pfam" id="PF17912">
    <property type="entry name" value="OB_MalK"/>
    <property type="match status" value="1"/>
</dbReference>
<dbReference type="InterPro" id="IPR047641">
    <property type="entry name" value="ABC_transpr_MalK/UgpC-like"/>
</dbReference>
<reference evidence="9 10" key="1">
    <citation type="submission" date="2016-10" db="EMBL/GenBank/DDBJ databases">
        <authorList>
            <person name="de Groot N.N."/>
        </authorList>
    </citation>
    <scope>NUCLEOTIDE SEQUENCE [LARGE SCALE GENOMIC DNA]</scope>
    <source>
        <strain evidence="9 10">DSM 16213</strain>
    </source>
</reference>
<evidence type="ECO:0000256" key="1">
    <source>
        <dbReference type="ARBA" id="ARBA00005417"/>
    </source>
</evidence>
<dbReference type="InterPro" id="IPR015855">
    <property type="entry name" value="ABC_transpr_MalK-like"/>
</dbReference>
<dbReference type="PROSITE" id="PS00211">
    <property type="entry name" value="ABC_TRANSPORTER_1"/>
    <property type="match status" value="1"/>
</dbReference>
<dbReference type="OrthoDB" id="9802264at2"/>
<protein>
    <submittedName>
        <fullName evidence="9">Carbohydrate ABC transporter ATP-binding protein, CUT1 family</fullName>
    </submittedName>
</protein>
<dbReference type="PROSITE" id="PS50893">
    <property type="entry name" value="ABC_TRANSPORTER_2"/>
    <property type="match status" value="1"/>
</dbReference>
<dbReference type="EMBL" id="FOCI01000018">
    <property type="protein sequence ID" value="SEN48829.1"/>
    <property type="molecule type" value="Genomic_DNA"/>
</dbReference>
<dbReference type="InterPro" id="IPR008995">
    <property type="entry name" value="Mo/tungstate-bd_C_term_dom"/>
</dbReference>
<evidence type="ECO:0000313" key="9">
    <source>
        <dbReference type="EMBL" id="SEN48829.1"/>
    </source>
</evidence>
<organism evidence="9 10">
    <name type="scientific">Loktanella fryxellensis</name>
    <dbReference type="NCBI Taxonomy" id="245187"/>
    <lineage>
        <taxon>Bacteria</taxon>
        <taxon>Pseudomonadati</taxon>
        <taxon>Pseudomonadota</taxon>
        <taxon>Alphaproteobacteria</taxon>
        <taxon>Rhodobacterales</taxon>
        <taxon>Roseobacteraceae</taxon>
        <taxon>Loktanella</taxon>
    </lineage>
</organism>
<evidence type="ECO:0000256" key="3">
    <source>
        <dbReference type="ARBA" id="ARBA00022475"/>
    </source>
</evidence>
<sequence>MGQLSLQTVTKSFGTIDVVKGVSLDVVEGEFMVFVGPSGCGKSTLLRMIAGLEHTTAGDIVIDGVRVNDMAPVDRGIAMVFQSYALYPHMTVFENIAFPLRVEGLAEAQVRDKVGAAARILHLEDRLQQKPGNLSGGQRQRVAIGRAIVRAPEIFLFDEPLSNLDAALRADMRIELTRLHKQLGATMIYVTHDQIEAMTMADRIVVLHDGYIAQVGAPLELYHTPQTLFVAGFIGNPRMNVLPVTCVGVDATGVTVDLEGQHLHVPVTVPAAARAGLPGQRLSLGIRPEHIALAQGAAADGTAHLRVTPSVIEHLGQQTIGYATDDTAVAGDGGEAVSFCFVLPGTQSIRPDLPVALAFATDDCHLFDAQGRAFARRIDMAGLTLPPMADPATGG</sequence>
<dbReference type="Pfam" id="PF00005">
    <property type="entry name" value="ABC_tran"/>
    <property type="match status" value="1"/>
</dbReference>
<dbReference type="InterPro" id="IPR040582">
    <property type="entry name" value="OB_MalK-like"/>
</dbReference>
<keyword evidence="10" id="KW-1185">Reference proteome</keyword>
<evidence type="ECO:0000313" key="10">
    <source>
        <dbReference type="Proteomes" id="UP000199585"/>
    </source>
</evidence>
<feature type="domain" description="ABC transporter" evidence="8">
    <location>
        <begin position="4"/>
        <end position="234"/>
    </location>
</feature>
<dbReference type="Gene3D" id="2.40.50.140">
    <property type="entry name" value="Nucleic acid-binding proteins"/>
    <property type="match status" value="1"/>
</dbReference>
<proteinExistence type="inferred from homology"/>
<keyword evidence="7" id="KW-0472">Membrane</keyword>
<evidence type="ECO:0000256" key="4">
    <source>
        <dbReference type="ARBA" id="ARBA00022519"/>
    </source>
</evidence>
<dbReference type="GO" id="GO:0015423">
    <property type="term" value="F:ABC-type maltose transporter activity"/>
    <property type="evidence" value="ECO:0007669"/>
    <property type="project" value="TreeGrafter"/>
</dbReference>
<keyword evidence="3" id="KW-1003">Cell membrane</keyword>
<dbReference type="PANTHER" id="PTHR43875:SF3">
    <property type="entry name" value="MALTOSE_MALTODEXTRIN IMPORT ATP-BINDING PROTEIN MALK"/>
    <property type="match status" value="1"/>
</dbReference>
<dbReference type="InterPro" id="IPR003593">
    <property type="entry name" value="AAA+_ATPase"/>
</dbReference>
<keyword evidence="6 9" id="KW-0067">ATP-binding</keyword>
<dbReference type="SUPFAM" id="SSF50331">
    <property type="entry name" value="MOP-like"/>
    <property type="match status" value="1"/>
</dbReference>